<dbReference type="EMBL" id="JAZHXI010000002">
    <property type="protein sequence ID" value="KAL2073954.1"/>
    <property type="molecule type" value="Genomic_DNA"/>
</dbReference>
<accession>A0ABR4CY16</accession>
<organism evidence="2 3">
    <name type="scientific">Oculimacula yallundae</name>
    <dbReference type="NCBI Taxonomy" id="86028"/>
    <lineage>
        <taxon>Eukaryota</taxon>
        <taxon>Fungi</taxon>
        <taxon>Dikarya</taxon>
        <taxon>Ascomycota</taxon>
        <taxon>Pezizomycotina</taxon>
        <taxon>Leotiomycetes</taxon>
        <taxon>Helotiales</taxon>
        <taxon>Ploettnerulaceae</taxon>
        <taxon>Oculimacula</taxon>
    </lineage>
</organism>
<keyword evidence="3" id="KW-1185">Reference proteome</keyword>
<evidence type="ECO:0000313" key="2">
    <source>
        <dbReference type="EMBL" id="KAL2073954.1"/>
    </source>
</evidence>
<evidence type="ECO:0000256" key="1">
    <source>
        <dbReference type="SAM" id="MobiDB-lite"/>
    </source>
</evidence>
<feature type="region of interest" description="Disordered" evidence="1">
    <location>
        <begin position="64"/>
        <end position="92"/>
    </location>
</feature>
<protein>
    <submittedName>
        <fullName evidence="2">Uncharacterized protein</fullName>
    </submittedName>
</protein>
<gene>
    <name evidence="2" type="ORF">VTL71DRAFT_7732</name>
</gene>
<feature type="region of interest" description="Disordered" evidence="1">
    <location>
        <begin position="144"/>
        <end position="170"/>
    </location>
</feature>
<feature type="compositionally biased region" description="Low complexity" evidence="1">
    <location>
        <begin position="153"/>
        <end position="163"/>
    </location>
</feature>
<sequence length="659" mass="75638">MRLFPWMNNFFEAADWAILNQAGSVTTCEMFIVWDEVKPLIVSGNSYTSDFLLVTMKFADQKRTMESTASPHPDEVVPESSRTKRRSKVDDHLSDFEDEDVRNATDDDDDLRKLLKAPKRAVVKRRKVRRKDYADLTAAEIDRLDEIEDMSEPSDTPSTPVKTPSKKTKTQLEIDSMSTQLATWIREQLVANPYSEIPEAAIAEFLVRSTTRIYEDKISSGAITPPVNSFISADDPAWHDNTVKSRTTRFLTARNIGAFLSPKELDTETENKAKRIRALVSVAIKAYRVASYHHSESLEGEIETDKQANIADEPTPEIDHVTYLERVQEGLDAPSQFLAVEAEDSKMTIILFDHIDRRLELMHKKTIILFDHIDRRLELIHKKSLTEYLDVDMPILSWVQGDDSLRHKVNELLIAPPTIVISALLLKQSKQRCQQFLHTYDHTLPLTSSVSISDDSSPAALSFFQRITTAIEVYEQRGAEEFMDLLLKGVKVQFLLSWNVNTTSFEDLIADFSEDDDDHDRNIEFVEQSNTVFRMMMLKATLYFVVQHVAKGYFEDFKTCSNRKVRISLWISLIKSDVLQDILDFCAGVLDWSRLDTHTSSSYLKECVARLADDILVYQVLHDEIDLFSEWIFQYFPLVMVGKFVEFRLKVPQHLPLVA</sequence>
<name>A0ABR4CY16_9HELO</name>
<proteinExistence type="predicted"/>
<reference evidence="2 3" key="1">
    <citation type="journal article" date="2024" name="Commun. Biol.">
        <title>Comparative genomic analysis of thermophilic fungi reveals convergent evolutionary adaptations and gene losses.</title>
        <authorList>
            <person name="Steindorff A.S."/>
            <person name="Aguilar-Pontes M.V."/>
            <person name="Robinson A.J."/>
            <person name="Andreopoulos B."/>
            <person name="LaButti K."/>
            <person name="Kuo A."/>
            <person name="Mondo S."/>
            <person name="Riley R."/>
            <person name="Otillar R."/>
            <person name="Haridas S."/>
            <person name="Lipzen A."/>
            <person name="Grimwood J."/>
            <person name="Schmutz J."/>
            <person name="Clum A."/>
            <person name="Reid I.D."/>
            <person name="Moisan M.C."/>
            <person name="Butler G."/>
            <person name="Nguyen T.T.M."/>
            <person name="Dewar K."/>
            <person name="Conant G."/>
            <person name="Drula E."/>
            <person name="Henrissat B."/>
            <person name="Hansel C."/>
            <person name="Singer S."/>
            <person name="Hutchinson M.I."/>
            <person name="de Vries R.P."/>
            <person name="Natvig D.O."/>
            <person name="Powell A.J."/>
            <person name="Tsang A."/>
            <person name="Grigoriev I.V."/>
        </authorList>
    </citation>
    <scope>NUCLEOTIDE SEQUENCE [LARGE SCALE GENOMIC DNA]</scope>
    <source>
        <strain evidence="2 3">CBS 494.80</strain>
    </source>
</reference>
<evidence type="ECO:0000313" key="3">
    <source>
        <dbReference type="Proteomes" id="UP001595075"/>
    </source>
</evidence>
<dbReference type="Proteomes" id="UP001595075">
    <property type="component" value="Unassembled WGS sequence"/>
</dbReference>
<comment type="caution">
    <text evidence="2">The sequence shown here is derived from an EMBL/GenBank/DDBJ whole genome shotgun (WGS) entry which is preliminary data.</text>
</comment>